<dbReference type="GO" id="GO:0003779">
    <property type="term" value="F:actin binding"/>
    <property type="evidence" value="ECO:0007669"/>
    <property type="project" value="UniProtKB-KW"/>
</dbReference>
<evidence type="ECO:0000256" key="1">
    <source>
        <dbReference type="ARBA" id="ARBA00004245"/>
    </source>
</evidence>
<dbReference type="InterPro" id="IPR000697">
    <property type="entry name" value="WH1/EVH1_dom"/>
</dbReference>
<dbReference type="GO" id="GO:0005737">
    <property type="term" value="C:cytoplasm"/>
    <property type="evidence" value="ECO:0007669"/>
    <property type="project" value="UniProtKB-ARBA"/>
</dbReference>
<dbReference type="GO" id="GO:0030838">
    <property type="term" value="P:positive regulation of actin filament polymerization"/>
    <property type="evidence" value="ECO:0007669"/>
    <property type="project" value="TreeGrafter"/>
</dbReference>
<dbReference type="SMART" id="SM00461">
    <property type="entry name" value="WH1"/>
    <property type="match status" value="1"/>
</dbReference>
<comment type="similarity">
    <text evidence="3">Belongs to the Ena/VASP family.</text>
</comment>
<keyword evidence="6" id="KW-0009">Actin-binding</keyword>
<dbReference type="GO" id="GO:0030036">
    <property type="term" value="P:actin cytoskeleton organization"/>
    <property type="evidence" value="ECO:0007669"/>
    <property type="project" value="TreeGrafter"/>
</dbReference>
<dbReference type="InterPro" id="IPR038023">
    <property type="entry name" value="VASP_sf"/>
</dbReference>
<dbReference type="GO" id="GO:0030027">
    <property type="term" value="C:lamellipodium"/>
    <property type="evidence" value="ECO:0007669"/>
    <property type="project" value="UniProtKB-SubCell"/>
</dbReference>
<dbReference type="PROSITE" id="PS50229">
    <property type="entry name" value="WH1"/>
    <property type="match status" value="1"/>
</dbReference>
<evidence type="ECO:0000256" key="3">
    <source>
        <dbReference type="ARBA" id="ARBA00009785"/>
    </source>
</evidence>
<evidence type="ECO:0000256" key="2">
    <source>
        <dbReference type="ARBA" id="ARBA00004510"/>
    </source>
</evidence>
<dbReference type="PANTHER" id="PTHR11202">
    <property type="entry name" value="SPROUTY-RELATED, EVH1 DOMAIN-CONTAINING PROTEIN FAMILY MEMBER"/>
    <property type="match status" value="1"/>
</dbReference>
<keyword evidence="8" id="KW-0966">Cell projection</keyword>
<gene>
    <name evidence="12" type="ORF">HGM15179_020247</name>
</gene>
<dbReference type="PANTHER" id="PTHR11202:SF12">
    <property type="entry name" value="VASODILATOR-STIMULATED PHOSPHOPROTEIN"/>
    <property type="match status" value="1"/>
</dbReference>
<dbReference type="SUPFAM" id="SSF118370">
    <property type="entry name" value="Vasodilator-stimulated phosphoprotein, VASP, tetramerisation domain"/>
    <property type="match status" value="1"/>
</dbReference>
<dbReference type="Gene3D" id="2.30.29.30">
    <property type="entry name" value="Pleckstrin-homology domain (PH domain)/Phosphotyrosine-binding domain (PTB)"/>
    <property type="match status" value="1"/>
</dbReference>
<dbReference type="Proteomes" id="UP000796761">
    <property type="component" value="Unassembled WGS sequence"/>
</dbReference>
<keyword evidence="5" id="KW-0729">SH3-binding</keyword>
<dbReference type="GO" id="GO:0017124">
    <property type="term" value="F:SH3 domain binding"/>
    <property type="evidence" value="ECO:0007669"/>
    <property type="project" value="UniProtKB-KW"/>
</dbReference>
<keyword evidence="9" id="KW-0175">Coiled coil</keyword>
<evidence type="ECO:0000313" key="13">
    <source>
        <dbReference type="Proteomes" id="UP000796761"/>
    </source>
</evidence>
<evidence type="ECO:0000256" key="9">
    <source>
        <dbReference type="SAM" id="Coils"/>
    </source>
</evidence>
<dbReference type="InterPro" id="IPR014885">
    <property type="entry name" value="VASP_tetra"/>
</dbReference>
<feature type="region of interest" description="Disordered" evidence="10">
    <location>
        <begin position="1"/>
        <end position="30"/>
    </location>
</feature>
<comment type="subcellular location">
    <subcellularLocation>
        <location evidence="2">Cell projection</location>
        <location evidence="2">Lamellipodium</location>
    </subcellularLocation>
    <subcellularLocation>
        <location evidence="1">Cytoplasm</location>
        <location evidence="1">Cytoskeleton</location>
    </subcellularLocation>
</comment>
<evidence type="ECO:0000256" key="10">
    <source>
        <dbReference type="SAM" id="MobiDB-lite"/>
    </source>
</evidence>
<dbReference type="InterPro" id="IPR011993">
    <property type="entry name" value="PH-like_dom_sf"/>
</dbReference>
<comment type="caution">
    <text evidence="12">The sequence shown here is derived from an EMBL/GenBank/DDBJ whole genome shotgun (WGS) entry which is preliminary data.</text>
</comment>
<keyword evidence="4" id="KW-0963">Cytoplasm</keyword>
<dbReference type="GO" id="GO:0001843">
    <property type="term" value="P:neural tube closure"/>
    <property type="evidence" value="ECO:0007669"/>
    <property type="project" value="TreeGrafter"/>
</dbReference>
<evidence type="ECO:0000256" key="6">
    <source>
        <dbReference type="ARBA" id="ARBA00023203"/>
    </source>
</evidence>
<protein>
    <recommendedName>
        <fullName evidence="11">WH1 domain-containing protein</fullName>
    </recommendedName>
</protein>
<dbReference type="AlphaFoldDB" id="A0A8K1D7V7"/>
<feature type="domain" description="WH1" evidence="11">
    <location>
        <begin position="26"/>
        <end position="141"/>
    </location>
</feature>
<evidence type="ECO:0000256" key="7">
    <source>
        <dbReference type="ARBA" id="ARBA00023212"/>
    </source>
</evidence>
<dbReference type="GO" id="GO:0005522">
    <property type="term" value="F:profilin binding"/>
    <property type="evidence" value="ECO:0007669"/>
    <property type="project" value="TreeGrafter"/>
</dbReference>
<organism evidence="12 13">
    <name type="scientific">Zosterops borbonicus</name>
    <dbReference type="NCBI Taxonomy" id="364589"/>
    <lineage>
        <taxon>Eukaryota</taxon>
        <taxon>Metazoa</taxon>
        <taxon>Chordata</taxon>
        <taxon>Craniata</taxon>
        <taxon>Vertebrata</taxon>
        <taxon>Euteleostomi</taxon>
        <taxon>Archelosauria</taxon>
        <taxon>Archosauria</taxon>
        <taxon>Dinosauria</taxon>
        <taxon>Saurischia</taxon>
        <taxon>Theropoda</taxon>
        <taxon>Coelurosauria</taxon>
        <taxon>Aves</taxon>
        <taxon>Neognathae</taxon>
        <taxon>Neoaves</taxon>
        <taxon>Telluraves</taxon>
        <taxon>Australaves</taxon>
        <taxon>Passeriformes</taxon>
        <taxon>Sylvioidea</taxon>
        <taxon>Zosteropidae</taxon>
        <taxon>Zosterops</taxon>
    </lineage>
</organism>
<evidence type="ECO:0000259" key="11">
    <source>
        <dbReference type="PROSITE" id="PS50229"/>
    </source>
</evidence>
<reference evidence="12" key="1">
    <citation type="submission" date="2019-04" db="EMBL/GenBank/DDBJ databases">
        <title>Genome assembly of Zosterops borbonicus 15179.</title>
        <authorList>
            <person name="Leroy T."/>
            <person name="Anselmetti Y."/>
            <person name="Tilak M.-K."/>
            <person name="Nabholz B."/>
        </authorList>
    </citation>
    <scope>NUCLEOTIDE SEQUENCE</scope>
    <source>
        <strain evidence="12">HGM_15179</strain>
        <tissue evidence="12">Muscle</tissue>
    </source>
</reference>
<dbReference type="SUPFAM" id="SSF50729">
    <property type="entry name" value="PH domain-like"/>
    <property type="match status" value="1"/>
</dbReference>
<evidence type="ECO:0000313" key="12">
    <source>
        <dbReference type="EMBL" id="TRZ06860.1"/>
    </source>
</evidence>
<keyword evidence="13" id="KW-1185">Reference proteome</keyword>
<keyword evidence="7" id="KW-0206">Cytoskeleton</keyword>
<evidence type="ECO:0000256" key="8">
    <source>
        <dbReference type="ARBA" id="ARBA00023273"/>
    </source>
</evidence>
<dbReference type="Pfam" id="PF00568">
    <property type="entry name" value="WH1"/>
    <property type="match status" value="1"/>
</dbReference>
<sequence>MGGGASRPDRRVRPPPPPEGPGPATAASMSERAIARARAAVLLYEEGQKLWVPAGGAPQSPSCVQLFHQPGTTAFRLVGRRLGPEQQVVLNCPLARGLRYSQATPQFHQWREGRRVWGLSFAAPPEAAQFAAAVLRALQALEQGTVLNWPELDGSGPEQPEQPDRAGEETLGKIQLHLAQELLEEVRRELHKMKEEIIEVFLTELRKRNRP</sequence>
<evidence type="ECO:0000256" key="4">
    <source>
        <dbReference type="ARBA" id="ARBA00022490"/>
    </source>
</evidence>
<dbReference type="EMBL" id="SWJQ01002122">
    <property type="protein sequence ID" value="TRZ06860.1"/>
    <property type="molecule type" value="Genomic_DNA"/>
</dbReference>
<dbReference type="GO" id="GO:0005856">
    <property type="term" value="C:cytoskeleton"/>
    <property type="evidence" value="ECO:0007669"/>
    <property type="project" value="UniProtKB-SubCell"/>
</dbReference>
<dbReference type="Gene3D" id="1.20.5.1160">
    <property type="entry name" value="Vasodilator-stimulated phosphoprotein"/>
    <property type="match status" value="1"/>
</dbReference>
<proteinExistence type="inferred from homology"/>
<accession>A0A8K1D7V7</accession>
<feature type="coiled-coil region" evidence="9">
    <location>
        <begin position="176"/>
        <end position="203"/>
    </location>
</feature>
<evidence type="ECO:0000256" key="5">
    <source>
        <dbReference type="ARBA" id="ARBA00023036"/>
    </source>
</evidence>
<dbReference type="Pfam" id="PF08776">
    <property type="entry name" value="VASP_tetra"/>
    <property type="match status" value="1"/>
</dbReference>
<dbReference type="OrthoDB" id="31170at2759"/>
<feature type="region of interest" description="Disordered" evidence="10">
    <location>
        <begin position="149"/>
        <end position="170"/>
    </location>
</feature>
<name>A0A8K1D7V7_9PASS</name>
<dbReference type="GO" id="GO:0007411">
    <property type="term" value="P:axon guidance"/>
    <property type="evidence" value="ECO:0007669"/>
    <property type="project" value="TreeGrafter"/>
</dbReference>